<feature type="domain" description="Carbohydrate kinase PfkB" evidence="10">
    <location>
        <begin position="13"/>
        <end position="287"/>
    </location>
</feature>
<dbReference type="GO" id="GO:0005829">
    <property type="term" value="C:cytosol"/>
    <property type="evidence" value="ECO:0007669"/>
    <property type="project" value="TreeGrafter"/>
</dbReference>
<comment type="catalytic activity">
    <reaction evidence="7">
        <text>D-tagatofuranose 6-phosphate + ATP = D-tagatofuranose 1,6-bisphosphate + ADP + H(+)</text>
        <dbReference type="Rhea" id="RHEA:12420"/>
        <dbReference type="ChEBI" id="CHEBI:15378"/>
        <dbReference type="ChEBI" id="CHEBI:30616"/>
        <dbReference type="ChEBI" id="CHEBI:58694"/>
        <dbReference type="ChEBI" id="CHEBI:58695"/>
        <dbReference type="ChEBI" id="CHEBI:456216"/>
        <dbReference type="EC" id="2.7.1.144"/>
    </reaction>
</comment>
<dbReference type="FunFam" id="3.40.1190.20:FF:000001">
    <property type="entry name" value="Phosphofructokinase"/>
    <property type="match status" value="1"/>
</dbReference>
<dbReference type="NCBIfam" id="TIGR03828">
    <property type="entry name" value="pfkB"/>
    <property type="match status" value="1"/>
</dbReference>
<dbReference type="InterPro" id="IPR017583">
    <property type="entry name" value="Tagatose/fructose_Pkinase"/>
</dbReference>
<evidence type="ECO:0000256" key="5">
    <source>
        <dbReference type="ARBA" id="ARBA00022840"/>
    </source>
</evidence>
<sequence>MITTVTLNAAIDKTYIVPGFALDKLYRVEQMTATAGGKGINVARVIHALGEEVTASGFAAGFHGQMILHKLSEEGIPADFVNVEGESRVCLNILDPGRGTQTELLEQGPTVTLTDLDAMRDKVATLAARSTHIVFSGSLPQGCPPALYAELIESVRRAGAIPILDTSGAALEEGVKSAPALIKPNEHEVGKLTGESADASEDEVLPAIQRLMASGIERVVVSLGARGALAGVRDALYRVTLPAVMAINPVGSGDSMVAGLVVADKRGLSAEDGLILGAACGTANALMPSAGQVRLADIESLRTQIQVERIG</sequence>
<keyword evidence="3 7" id="KW-0547">Nucleotide-binding</keyword>
<dbReference type="GO" id="GO:0008662">
    <property type="term" value="F:1-phosphofructokinase activity"/>
    <property type="evidence" value="ECO:0007669"/>
    <property type="project" value="UniProtKB-UniRule"/>
</dbReference>
<reference evidence="11 12" key="1">
    <citation type="submission" date="2018-09" db="EMBL/GenBank/DDBJ databases">
        <title>Paenibacillus SK2017-BO5.</title>
        <authorList>
            <person name="Piskunova J.V."/>
            <person name="Dubiley S.A."/>
            <person name="Severinov K.V."/>
        </authorList>
    </citation>
    <scope>NUCLEOTIDE SEQUENCE [LARGE SCALE GENOMIC DNA]</scope>
    <source>
        <strain evidence="11 12">BO5</strain>
    </source>
</reference>
<dbReference type="PROSITE" id="PS00584">
    <property type="entry name" value="PFKB_KINASES_2"/>
    <property type="match status" value="1"/>
</dbReference>
<dbReference type="PANTHER" id="PTHR46566:SF5">
    <property type="entry name" value="1-PHOSPHOFRUCTOKINASE"/>
    <property type="match status" value="1"/>
</dbReference>
<comment type="function">
    <text evidence="9">Catalyzes the ATP-dependent phosphorylation of fructose-l-phosphate to fructose-l,6-bisphosphate.</text>
</comment>
<dbReference type="GO" id="GO:0005988">
    <property type="term" value="P:lactose metabolic process"/>
    <property type="evidence" value="ECO:0007669"/>
    <property type="project" value="UniProtKB-KW"/>
</dbReference>
<organism evidence="11 12">
    <name type="scientific">Paenibacillus thiaminolyticus</name>
    <name type="common">Bacillus thiaminolyticus</name>
    <dbReference type="NCBI Taxonomy" id="49283"/>
    <lineage>
        <taxon>Bacteria</taxon>
        <taxon>Bacillati</taxon>
        <taxon>Bacillota</taxon>
        <taxon>Bacilli</taxon>
        <taxon>Bacillales</taxon>
        <taxon>Paenibacillaceae</taxon>
        <taxon>Paenibacillus</taxon>
    </lineage>
</organism>
<dbReference type="GO" id="GO:0016052">
    <property type="term" value="P:carbohydrate catabolic process"/>
    <property type="evidence" value="ECO:0007669"/>
    <property type="project" value="UniProtKB-ARBA"/>
</dbReference>
<comment type="similarity">
    <text evidence="1">Belongs to the carbohydrate kinase pfkB family.</text>
</comment>
<evidence type="ECO:0000259" key="10">
    <source>
        <dbReference type="Pfam" id="PF00294"/>
    </source>
</evidence>
<comment type="pathway">
    <text evidence="7">Carbohydrate metabolism; D-tagatose 6-phosphate degradation; D-glyceraldehyde 3-phosphate and glycerone phosphate from D-tagatose 6-phosphate: step 1/2.</text>
</comment>
<dbReference type="GO" id="GO:0044281">
    <property type="term" value="P:small molecule metabolic process"/>
    <property type="evidence" value="ECO:0007669"/>
    <property type="project" value="UniProtKB-ARBA"/>
</dbReference>
<dbReference type="UniPathway" id="UPA00704">
    <property type="reaction ID" value="UER00715"/>
</dbReference>
<dbReference type="InterPro" id="IPR002139">
    <property type="entry name" value="Ribo/fructo_kinase"/>
</dbReference>
<dbReference type="GO" id="GO:2001059">
    <property type="term" value="P:D-tagatose 6-phosphate catabolic process"/>
    <property type="evidence" value="ECO:0007669"/>
    <property type="project" value="UniProtKB-UniPathway"/>
</dbReference>
<dbReference type="GO" id="GO:0009024">
    <property type="term" value="F:tagatose-6-phosphate kinase activity"/>
    <property type="evidence" value="ECO:0007669"/>
    <property type="project" value="UniProtKB-EC"/>
</dbReference>
<evidence type="ECO:0000256" key="1">
    <source>
        <dbReference type="ARBA" id="ARBA00005380"/>
    </source>
</evidence>
<dbReference type="RefSeq" id="WP_119790613.1">
    <property type="nucleotide sequence ID" value="NZ_QYZD01000001.1"/>
</dbReference>
<dbReference type="PANTHER" id="PTHR46566">
    <property type="entry name" value="1-PHOSPHOFRUCTOKINASE-RELATED"/>
    <property type="match status" value="1"/>
</dbReference>
<dbReference type="Pfam" id="PF00294">
    <property type="entry name" value="PfkB"/>
    <property type="match status" value="1"/>
</dbReference>
<dbReference type="InterPro" id="IPR029056">
    <property type="entry name" value="Ribokinase-like"/>
</dbReference>
<gene>
    <name evidence="11" type="primary">pfkB</name>
    <name evidence="11" type="ORF">DQX05_02690</name>
</gene>
<comment type="similarity">
    <text evidence="7">Belongs to the carbohydrate kinase PfkB family. LacC subfamily.</text>
</comment>
<keyword evidence="7" id="KW-0423">Lactose metabolism</keyword>
<protein>
    <recommendedName>
        <fullName evidence="7">Tagatose-6-phosphate kinase</fullName>
        <ecNumber evidence="7">2.7.1.144</ecNumber>
    </recommendedName>
</protein>
<dbReference type="GO" id="GO:0005524">
    <property type="term" value="F:ATP binding"/>
    <property type="evidence" value="ECO:0007669"/>
    <property type="project" value="UniProtKB-UniRule"/>
</dbReference>
<evidence type="ECO:0000256" key="7">
    <source>
        <dbReference type="PIRNR" id="PIRNR000535"/>
    </source>
</evidence>
<dbReference type="InterPro" id="IPR022463">
    <property type="entry name" value="1-PFruKinase"/>
</dbReference>
<dbReference type="CDD" id="cd01164">
    <property type="entry name" value="FruK_PfkB_like"/>
    <property type="match status" value="1"/>
</dbReference>
<comment type="catalytic activity">
    <reaction evidence="6 9">
        <text>beta-D-fructose 1-phosphate + ATP = beta-D-fructose 1,6-bisphosphate + ADP + H(+)</text>
        <dbReference type="Rhea" id="RHEA:14213"/>
        <dbReference type="ChEBI" id="CHEBI:15378"/>
        <dbReference type="ChEBI" id="CHEBI:30616"/>
        <dbReference type="ChEBI" id="CHEBI:32966"/>
        <dbReference type="ChEBI" id="CHEBI:138881"/>
        <dbReference type="ChEBI" id="CHEBI:456216"/>
        <dbReference type="EC" id="2.7.1.56"/>
    </reaction>
</comment>
<dbReference type="PRINTS" id="PR00990">
    <property type="entry name" value="RIBOKINASE"/>
</dbReference>
<name>A0A3A3H9L8_PANTH</name>
<dbReference type="SUPFAM" id="SSF53613">
    <property type="entry name" value="Ribokinase-like"/>
    <property type="match status" value="1"/>
</dbReference>
<dbReference type="InterPro" id="IPR011611">
    <property type="entry name" value="PfkB_dom"/>
</dbReference>
<evidence type="ECO:0000313" key="12">
    <source>
        <dbReference type="Proteomes" id="UP000266177"/>
    </source>
</evidence>
<dbReference type="AlphaFoldDB" id="A0A3A3H9L8"/>
<evidence type="ECO:0000256" key="9">
    <source>
        <dbReference type="RuleBase" id="RU369061"/>
    </source>
</evidence>
<keyword evidence="2 7" id="KW-0808">Transferase</keyword>
<comment type="caution">
    <text evidence="11">The sequence shown here is derived from an EMBL/GenBank/DDBJ whole genome shotgun (WGS) entry which is preliminary data.</text>
</comment>
<evidence type="ECO:0000256" key="2">
    <source>
        <dbReference type="ARBA" id="ARBA00022679"/>
    </source>
</evidence>
<dbReference type="EC" id="2.7.1.144" evidence="7"/>
<evidence type="ECO:0000256" key="4">
    <source>
        <dbReference type="ARBA" id="ARBA00022777"/>
    </source>
</evidence>
<evidence type="ECO:0000313" key="11">
    <source>
        <dbReference type="EMBL" id="RJG26937.1"/>
    </source>
</evidence>
<keyword evidence="4 8" id="KW-0418">Kinase</keyword>
<dbReference type="Gene3D" id="3.40.1190.20">
    <property type="match status" value="1"/>
</dbReference>
<dbReference type="NCBIfam" id="TIGR03168">
    <property type="entry name" value="1-PFK"/>
    <property type="match status" value="1"/>
</dbReference>
<evidence type="ECO:0000256" key="6">
    <source>
        <dbReference type="ARBA" id="ARBA00047745"/>
    </source>
</evidence>
<dbReference type="InterPro" id="IPR002173">
    <property type="entry name" value="Carboh/pur_kinase_PfkB_CS"/>
</dbReference>
<dbReference type="OrthoDB" id="9801219at2"/>
<dbReference type="PIRSF" id="PIRSF000535">
    <property type="entry name" value="1PFK/6PFK/LacC"/>
    <property type="match status" value="1"/>
</dbReference>
<keyword evidence="5 7" id="KW-0067">ATP-binding</keyword>
<proteinExistence type="inferred from homology"/>
<accession>A0A3A3H9L8</accession>
<evidence type="ECO:0000256" key="8">
    <source>
        <dbReference type="RuleBase" id="RU003704"/>
    </source>
</evidence>
<evidence type="ECO:0000256" key="3">
    <source>
        <dbReference type="ARBA" id="ARBA00022741"/>
    </source>
</evidence>
<dbReference type="EMBL" id="QYZD01000001">
    <property type="protein sequence ID" value="RJG26937.1"/>
    <property type="molecule type" value="Genomic_DNA"/>
</dbReference>
<dbReference type="Proteomes" id="UP000266177">
    <property type="component" value="Unassembled WGS sequence"/>
</dbReference>